<sequence length="260" mass="29030">MASTDSSVSCFSLGTTIEDVTSATTGSETTSLTISPPSYSVREKPNGVFFNDTLNLAWPQRPNEGRFSLKEFYARKNEFVKLRHERVTETFERSRQQKPINAQSEAPGAVLAGASVVNTDFLLDHGLKREPKWFFGQMSPLKAVEAVEKLSDKLGNVGAVPVNFGVFYPYAEPDFGDLSLVISPILVYKRSNGIAYFFELYRNPTTSDWKLNFPGYTTPGFSRLKQLVDYIRTTGFIDPASGRVENLPVWHVDNEISSAF</sequence>
<organism evidence="1 2">
    <name type="scientific">Panagrellus redivivus</name>
    <name type="common">Microworm</name>
    <dbReference type="NCBI Taxonomy" id="6233"/>
    <lineage>
        <taxon>Eukaryota</taxon>
        <taxon>Metazoa</taxon>
        <taxon>Ecdysozoa</taxon>
        <taxon>Nematoda</taxon>
        <taxon>Chromadorea</taxon>
        <taxon>Rhabditida</taxon>
        <taxon>Tylenchina</taxon>
        <taxon>Panagrolaimomorpha</taxon>
        <taxon>Panagrolaimoidea</taxon>
        <taxon>Panagrolaimidae</taxon>
        <taxon>Panagrellus</taxon>
    </lineage>
</organism>
<keyword evidence="1" id="KW-1185">Reference proteome</keyword>
<evidence type="ECO:0000313" key="2">
    <source>
        <dbReference type="WBParaSite" id="Pan_g4033.t1"/>
    </source>
</evidence>
<name>A0A7E4VW04_PANRE</name>
<proteinExistence type="predicted"/>
<reference evidence="1" key="1">
    <citation type="journal article" date="2013" name="Genetics">
        <title>The draft genome and transcriptome of Panagrellus redivivus are shaped by the harsh demands of a free-living lifestyle.</title>
        <authorList>
            <person name="Srinivasan J."/>
            <person name="Dillman A.R."/>
            <person name="Macchietto M.G."/>
            <person name="Heikkinen L."/>
            <person name="Lakso M."/>
            <person name="Fracchia K.M."/>
            <person name="Antoshechkin I."/>
            <person name="Mortazavi A."/>
            <person name="Wong G."/>
            <person name="Sternberg P.W."/>
        </authorList>
    </citation>
    <scope>NUCLEOTIDE SEQUENCE [LARGE SCALE GENOMIC DNA]</scope>
    <source>
        <strain evidence="1">MT8872</strain>
    </source>
</reference>
<dbReference type="Proteomes" id="UP000492821">
    <property type="component" value="Unassembled WGS sequence"/>
</dbReference>
<dbReference type="AlphaFoldDB" id="A0A7E4VW04"/>
<protein>
    <submittedName>
        <fullName evidence="2">SH2 domain-containing protein</fullName>
    </submittedName>
</protein>
<dbReference type="WBParaSite" id="Pan_g4033.t1">
    <property type="protein sequence ID" value="Pan_g4033.t1"/>
    <property type="gene ID" value="Pan_g4033"/>
</dbReference>
<reference evidence="2" key="2">
    <citation type="submission" date="2020-10" db="UniProtKB">
        <authorList>
            <consortium name="WormBaseParasite"/>
        </authorList>
    </citation>
    <scope>IDENTIFICATION</scope>
</reference>
<accession>A0A7E4VW04</accession>
<evidence type="ECO:0000313" key="1">
    <source>
        <dbReference type="Proteomes" id="UP000492821"/>
    </source>
</evidence>